<evidence type="ECO:0000256" key="3">
    <source>
        <dbReference type="ARBA" id="ARBA00022777"/>
    </source>
</evidence>
<accession>A0A2T2X832</accession>
<evidence type="ECO:0000313" key="6">
    <source>
        <dbReference type="Proteomes" id="UP000242972"/>
    </source>
</evidence>
<dbReference type="NCBIfam" id="TIGR00045">
    <property type="entry name" value="glycerate kinase"/>
    <property type="match status" value="1"/>
</dbReference>
<dbReference type="InterPro" id="IPR018193">
    <property type="entry name" value="Glyc_kinase_flavodox-like_fold"/>
</dbReference>
<comment type="similarity">
    <text evidence="1 4">Belongs to the glycerate kinase type-1 family.</text>
</comment>
<name>A0A2T2X832_9FIRM</name>
<dbReference type="Proteomes" id="UP000242972">
    <property type="component" value="Unassembled WGS sequence"/>
</dbReference>
<dbReference type="GO" id="GO:0008887">
    <property type="term" value="F:glycerate kinase activity"/>
    <property type="evidence" value="ECO:0007669"/>
    <property type="project" value="UniProtKB-UniRule"/>
</dbReference>
<dbReference type="Pfam" id="PF02595">
    <property type="entry name" value="Gly_kinase"/>
    <property type="match status" value="1"/>
</dbReference>
<dbReference type="PANTHER" id="PTHR21599">
    <property type="entry name" value="GLYCERATE KINASE"/>
    <property type="match status" value="1"/>
</dbReference>
<evidence type="ECO:0000256" key="4">
    <source>
        <dbReference type="PIRNR" id="PIRNR006078"/>
    </source>
</evidence>
<dbReference type="SUPFAM" id="SSF110738">
    <property type="entry name" value="Glycerate kinase I"/>
    <property type="match status" value="1"/>
</dbReference>
<gene>
    <name evidence="5" type="ORF">C7B46_17710</name>
</gene>
<keyword evidence="2 4" id="KW-0808">Transferase</keyword>
<dbReference type="AlphaFoldDB" id="A0A2T2X832"/>
<dbReference type="PANTHER" id="PTHR21599:SF0">
    <property type="entry name" value="GLYCERATE KINASE"/>
    <property type="match status" value="1"/>
</dbReference>
<reference evidence="5 6" key="1">
    <citation type="journal article" date="2014" name="BMC Genomics">
        <title>Comparison of environmental and isolate Sulfobacillus genomes reveals diverse carbon, sulfur, nitrogen, and hydrogen metabolisms.</title>
        <authorList>
            <person name="Justice N.B."/>
            <person name="Norman A."/>
            <person name="Brown C.T."/>
            <person name="Singh A."/>
            <person name="Thomas B.C."/>
            <person name="Banfield J.F."/>
        </authorList>
    </citation>
    <scope>NUCLEOTIDE SEQUENCE [LARGE SCALE GENOMIC DNA]</scope>
    <source>
        <strain evidence="5">AMDSBA4</strain>
    </source>
</reference>
<dbReference type="InterPro" id="IPR036129">
    <property type="entry name" value="Glycerate_kinase_sf"/>
</dbReference>
<organism evidence="5 6">
    <name type="scientific">Sulfobacillus benefaciens</name>
    <dbReference type="NCBI Taxonomy" id="453960"/>
    <lineage>
        <taxon>Bacteria</taxon>
        <taxon>Bacillati</taxon>
        <taxon>Bacillota</taxon>
        <taxon>Clostridia</taxon>
        <taxon>Eubacteriales</taxon>
        <taxon>Clostridiales Family XVII. Incertae Sedis</taxon>
        <taxon>Sulfobacillus</taxon>
    </lineage>
</organism>
<protein>
    <submittedName>
        <fullName evidence="5">Glycerate kinase</fullName>
    </submittedName>
</protein>
<comment type="caution">
    <text evidence="5">The sequence shown here is derived from an EMBL/GenBank/DDBJ whole genome shotgun (WGS) entry which is preliminary data.</text>
</comment>
<evidence type="ECO:0000256" key="2">
    <source>
        <dbReference type="ARBA" id="ARBA00022679"/>
    </source>
</evidence>
<evidence type="ECO:0000313" key="5">
    <source>
        <dbReference type="EMBL" id="PSR30617.1"/>
    </source>
</evidence>
<proteinExistence type="inferred from homology"/>
<dbReference type="InterPro" id="IPR004381">
    <property type="entry name" value="Glycerate_kinase"/>
</dbReference>
<sequence length="373" mass="38647">MSIPKVLVAPDSFKGSLSAVAVANALRNGLSRCLPQTSITVQPMADGGEGTGAILEALGGERVPAASATIYGAPVQRHWIRWQRMALVEASVGSQFVSPPNRQGSSEHTTSVGTGMLIAAALADPAIDEVMVALGGTGSTDGGLGMLMALGGQFMDGDGRFVTPFGDNLSRVSQCVLPRMSKPLMGLYDVGVPLLGQRGAVVQFGLQKGILPGDIKRVEDAMGHYAHCVQGSAGPDWANVPGAGAAGGMGFGILAMGGRLQSGAEVVAQWGTLDRHISAADWIITGEGKIDSQTVEGKVVGTVVRQAARHGKPVIAVVGSRDEDLTQLHQMGLTFVLPLVPGPMSLSDAMKNAEPLIIMVGEELGWLIKRQCP</sequence>
<dbReference type="GO" id="GO:0031388">
    <property type="term" value="P:organic acid phosphorylation"/>
    <property type="evidence" value="ECO:0007669"/>
    <property type="project" value="UniProtKB-UniRule"/>
</dbReference>
<dbReference type="Gene3D" id="3.90.1510.10">
    <property type="entry name" value="Glycerate kinase, domain 2"/>
    <property type="match status" value="1"/>
</dbReference>
<dbReference type="Gene3D" id="3.40.50.10350">
    <property type="entry name" value="Glycerate kinase, domain 1"/>
    <property type="match status" value="1"/>
</dbReference>
<evidence type="ECO:0000256" key="1">
    <source>
        <dbReference type="ARBA" id="ARBA00006284"/>
    </source>
</evidence>
<dbReference type="PIRSF" id="PIRSF006078">
    <property type="entry name" value="GlxK"/>
    <property type="match status" value="1"/>
</dbReference>
<keyword evidence="3 4" id="KW-0418">Kinase</keyword>
<dbReference type="EMBL" id="PXYW01000077">
    <property type="protein sequence ID" value="PSR30617.1"/>
    <property type="molecule type" value="Genomic_DNA"/>
</dbReference>
<dbReference type="InterPro" id="IPR018197">
    <property type="entry name" value="Glycerate_kinase_RE-like"/>
</dbReference>